<proteinExistence type="predicted"/>
<dbReference type="RefSeq" id="XP_023387429.1">
    <property type="nucleotide sequence ID" value="XM_023531661.1"/>
</dbReference>
<keyword evidence="3" id="KW-0472">Membrane</keyword>
<name>A0A6P6CJ86_PTEVA</name>
<keyword evidence="3" id="KW-0812">Transmembrane</keyword>
<feature type="compositionally biased region" description="Basic and acidic residues" evidence="1">
    <location>
        <begin position="45"/>
        <end position="54"/>
    </location>
</feature>
<feature type="region of interest" description="Disordered" evidence="1">
    <location>
        <begin position="24"/>
        <end position="55"/>
    </location>
</feature>
<dbReference type="GeneID" id="105293417"/>
<gene>
    <name evidence="3" type="primary">LOC105293417</name>
</gene>
<dbReference type="KEGG" id="pvp:105293417"/>
<accession>A0A6P6CJ86</accession>
<feature type="compositionally biased region" description="Low complexity" evidence="1">
    <location>
        <begin position="33"/>
        <end position="44"/>
    </location>
</feature>
<evidence type="ECO:0000313" key="2">
    <source>
        <dbReference type="Proteomes" id="UP000515202"/>
    </source>
</evidence>
<keyword evidence="2" id="KW-1185">Reference proteome</keyword>
<protein>
    <submittedName>
        <fullName evidence="3">Transmembrane protein 104 isoform X1</fullName>
    </submittedName>
</protein>
<sequence>MTTTFVVEAMAAANAQLHWKRMENHQKEDDGDSSTASDSDSLLQDSHERAEKRPILSVQRRGSPNLFEITDRVEMGQMASMFFNKGRHSRYLVTAVSCAVHPRLSVCLPGGQQRAPEAHAQGCCLGFHWKVFCLAIRIPVCRGGVSAGSFLSQMWLY</sequence>
<reference evidence="3" key="1">
    <citation type="submission" date="2025-08" db="UniProtKB">
        <authorList>
            <consortium name="RefSeq"/>
        </authorList>
    </citation>
    <scope>IDENTIFICATION</scope>
    <source>
        <tissue evidence="3">Kidney</tissue>
    </source>
</reference>
<organism evidence="2 3">
    <name type="scientific">Pteropus vampyrus</name>
    <name type="common">Large flying fox</name>
    <dbReference type="NCBI Taxonomy" id="132908"/>
    <lineage>
        <taxon>Eukaryota</taxon>
        <taxon>Metazoa</taxon>
        <taxon>Chordata</taxon>
        <taxon>Craniata</taxon>
        <taxon>Vertebrata</taxon>
        <taxon>Euteleostomi</taxon>
        <taxon>Mammalia</taxon>
        <taxon>Eutheria</taxon>
        <taxon>Laurasiatheria</taxon>
        <taxon>Chiroptera</taxon>
        <taxon>Yinpterochiroptera</taxon>
        <taxon>Pteropodoidea</taxon>
        <taxon>Pteropodidae</taxon>
        <taxon>Pteropodinae</taxon>
        <taxon>Pteropus</taxon>
    </lineage>
</organism>
<dbReference type="OrthoDB" id="294541at2759"/>
<evidence type="ECO:0000313" key="3">
    <source>
        <dbReference type="RefSeq" id="XP_023387429.1"/>
    </source>
</evidence>
<evidence type="ECO:0000256" key="1">
    <source>
        <dbReference type="SAM" id="MobiDB-lite"/>
    </source>
</evidence>
<dbReference type="Proteomes" id="UP000515202">
    <property type="component" value="Unplaced"/>
</dbReference>
<dbReference type="AlphaFoldDB" id="A0A6P6CJ86"/>